<feature type="non-terminal residue" evidence="2">
    <location>
        <position position="1"/>
    </location>
</feature>
<protein>
    <submittedName>
        <fullName evidence="2">DNA ligase</fullName>
    </submittedName>
</protein>
<reference evidence="2" key="1">
    <citation type="submission" date="2015-07" db="EMBL/GenBank/DDBJ databases">
        <title>Transcriptome Assembly of Anthurium amnicola.</title>
        <authorList>
            <person name="Suzuki J."/>
        </authorList>
    </citation>
    <scope>NUCLEOTIDE SEQUENCE</scope>
</reference>
<keyword evidence="2" id="KW-0436">Ligase</keyword>
<feature type="region of interest" description="Disordered" evidence="1">
    <location>
        <begin position="1"/>
        <end position="53"/>
    </location>
</feature>
<feature type="region of interest" description="Disordered" evidence="1">
    <location>
        <begin position="105"/>
        <end position="125"/>
    </location>
</feature>
<dbReference type="AlphaFoldDB" id="A0A1D1Y813"/>
<evidence type="ECO:0000256" key="1">
    <source>
        <dbReference type="SAM" id="MobiDB-lite"/>
    </source>
</evidence>
<proteinExistence type="predicted"/>
<feature type="compositionally biased region" description="Acidic residues" evidence="1">
    <location>
        <begin position="73"/>
        <end position="84"/>
    </location>
</feature>
<feature type="region of interest" description="Disordered" evidence="1">
    <location>
        <begin position="70"/>
        <end position="90"/>
    </location>
</feature>
<evidence type="ECO:0000313" key="2">
    <source>
        <dbReference type="EMBL" id="JAT50789.1"/>
    </source>
</evidence>
<name>A0A1D1Y813_9ARAE</name>
<sequence>PLLPQLALLPTGSMEGSPRDASYPSITEESGDSDFWPDHAGVILHEGDDDGDCDDAESCNHEAGDLYHHAFESYDDGSGDEGDDGDRPPATWRSWLVEMAAGCKCSEEDPLPGDNSEVTTEKPAAGMEDRLFWETCLERGYP</sequence>
<dbReference type="GO" id="GO:0016874">
    <property type="term" value="F:ligase activity"/>
    <property type="evidence" value="ECO:0007669"/>
    <property type="project" value="UniProtKB-KW"/>
</dbReference>
<dbReference type="EMBL" id="GDJX01017147">
    <property type="protein sequence ID" value="JAT50789.1"/>
    <property type="molecule type" value="Transcribed_RNA"/>
</dbReference>
<gene>
    <name evidence="2" type="primary">ligA_15</name>
    <name evidence="2" type="ORF">g.3296</name>
</gene>
<organism evidence="2">
    <name type="scientific">Anthurium amnicola</name>
    <dbReference type="NCBI Taxonomy" id="1678845"/>
    <lineage>
        <taxon>Eukaryota</taxon>
        <taxon>Viridiplantae</taxon>
        <taxon>Streptophyta</taxon>
        <taxon>Embryophyta</taxon>
        <taxon>Tracheophyta</taxon>
        <taxon>Spermatophyta</taxon>
        <taxon>Magnoliopsida</taxon>
        <taxon>Liliopsida</taxon>
        <taxon>Araceae</taxon>
        <taxon>Pothoideae</taxon>
        <taxon>Potheae</taxon>
        <taxon>Anthurium</taxon>
    </lineage>
</organism>
<accession>A0A1D1Y813</accession>